<accession>A0A6B2LDM9</accession>
<keyword evidence="7" id="KW-0333">Golgi apparatus</keyword>
<dbReference type="GO" id="GO:0048278">
    <property type="term" value="P:vesicle docking"/>
    <property type="evidence" value="ECO:0007669"/>
    <property type="project" value="TreeGrafter"/>
</dbReference>
<dbReference type="SMART" id="SM00397">
    <property type="entry name" value="t_SNARE"/>
    <property type="match status" value="1"/>
</dbReference>
<keyword evidence="3" id="KW-0813">Transport</keyword>
<evidence type="ECO:0000256" key="6">
    <source>
        <dbReference type="ARBA" id="ARBA00022989"/>
    </source>
</evidence>
<feature type="transmembrane region" description="Helical" evidence="10">
    <location>
        <begin position="250"/>
        <end position="270"/>
    </location>
</feature>
<evidence type="ECO:0000256" key="5">
    <source>
        <dbReference type="ARBA" id="ARBA00022927"/>
    </source>
</evidence>
<evidence type="ECO:0000256" key="8">
    <source>
        <dbReference type="ARBA" id="ARBA00023054"/>
    </source>
</evidence>
<dbReference type="GO" id="GO:0006906">
    <property type="term" value="P:vesicle fusion"/>
    <property type="evidence" value="ECO:0007669"/>
    <property type="project" value="TreeGrafter"/>
</dbReference>
<evidence type="ECO:0000256" key="1">
    <source>
        <dbReference type="ARBA" id="ARBA00004409"/>
    </source>
</evidence>
<dbReference type="GO" id="GO:0000139">
    <property type="term" value="C:Golgi membrane"/>
    <property type="evidence" value="ECO:0007669"/>
    <property type="project" value="UniProtKB-SubCell"/>
</dbReference>
<keyword evidence="8" id="KW-0175">Coiled coil</keyword>
<sequence>MAVRKWTELFKSIRSDIILFNKMEAPGESRIPIAPPMPNWIDDANKINLFIKKTHIEIEELVDLMNTLPTFDGNSLRRVQIENKSSELLMEMQKCNTAIKTLGSKVLLPPEEEAMKKNVKSNLSTLLQSEISRFRNIQDSYEKEIKPPYPEDTTEDPLEDLSEPIGSMGLTTSDIDYQLALDRNKRLKEVSKTMSELKSMFLELSEMIIEQGTVLDRIDKNLILANEQMDIAVVTLTETKKSNSTTTKCWIALLVLVVVFCVVIVVVIRVRRG</sequence>
<dbReference type="InterPro" id="IPR000727">
    <property type="entry name" value="T_SNARE_dom"/>
</dbReference>
<dbReference type="EMBL" id="GIBP01006096">
    <property type="protein sequence ID" value="NDV35065.1"/>
    <property type="molecule type" value="Transcribed_RNA"/>
</dbReference>
<dbReference type="PANTHER" id="PTHR19957:SF83">
    <property type="entry name" value="SYNTAXIN-16"/>
    <property type="match status" value="1"/>
</dbReference>
<dbReference type="PROSITE" id="PS50192">
    <property type="entry name" value="T_SNARE"/>
    <property type="match status" value="1"/>
</dbReference>
<dbReference type="PANTHER" id="PTHR19957">
    <property type="entry name" value="SYNTAXIN"/>
    <property type="match status" value="1"/>
</dbReference>
<protein>
    <recommendedName>
        <fullName evidence="11">t-SNARE coiled-coil homology domain-containing protein</fullName>
    </recommendedName>
</protein>
<dbReference type="SUPFAM" id="SSF47661">
    <property type="entry name" value="t-snare proteins"/>
    <property type="match status" value="1"/>
</dbReference>
<dbReference type="GO" id="GO:0005484">
    <property type="term" value="F:SNAP receptor activity"/>
    <property type="evidence" value="ECO:0007669"/>
    <property type="project" value="TreeGrafter"/>
</dbReference>
<reference evidence="12" key="1">
    <citation type="journal article" date="2020" name="J. Eukaryot. Microbiol.">
        <title>De novo Sequencing, Assembly and Annotation of the Transcriptome for the Free-Living Testate Amoeba Arcella intermedia.</title>
        <authorList>
            <person name="Ribeiro G.M."/>
            <person name="Porfirio-Sousa A.L."/>
            <person name="Maurer-Alcala X.X."/>
            <person name="Katz L.A."/>
            <person name="Lahr D.J.G."/>
        </authorList>
    </citation>
    <scope>NUCLEOTIDE SEQUENCE</scope>
</reference>
<dbReference type="GO" id="GO:0000149">
    <property type="term" value="F:SNARE binding"/>
    <property type="evidence" value="ECO:0007669"/>
    <property type="project" value="TreeGrafter"/>
</dbReference>
<keyword evidence="4 10" id="KW-0812">Transmembrane</keyword>
<feature type="domain" description="T-SNARE coiled-coil homology" evidence="11">
    <location>
        <begin position="177"/>
        <end position="239"/>
    </location>
</feature>
<evidence type="ECO:0000256" key="9">
    <source>
        <dbReference type="ARBA" id="ARBA00023136"/>
    </source>
</evidence>
<dbReference type="InterPro" id="IPR010989">
    <property type="entry name" value="SNARE"/>
</dbReference>
<dbReference type="GO" id="GO:0006886">
    <property type="term" value="P:intracellular protein transport"/>
    <property type="evidence" value="ECO:0007669"/>
    <property type="project" value="TreeGrafter"/>
</dbReference>
<evidence type="ECO:0000259" key="11">
    <source>
        <dbReference type="PROSITE" id="PS50192"/>
    </source>
</evidence>
<comment type="similarity">
    <text evidence="2">Belongs to the syntaxin family.</text>
</comment>
<dbReference type="GO" id="GO:0031201">
    <property type="term" value="C:SNARE complex"/>
    <property type="evidence" value="ECO:0007669"/>
    <property type="project" value="TreeGrafter"/>
</dbReference>
<organism evidence="12">
    <name type="scientific">Arcella intermedia</name>
    <dbReference type="NCBI Taxonomy" id="1963864"/>
    <lineage>
        <taxon>Eukaryota</taxon>
        <taxon>Amoebozoa</taxon>
        <taxon>Tubulinea</taxon>
        <taxon>Elardia</taxon>
        <taxon>Arcellinida</taxon>
        <taxon>Sphaerothecina</taxon>
        <taxon>Arcellidae</taxon>
        <taxon>Arcella</taxon>
    </lineage>
</organism>
<evidence type="ECO:0000256" key="10">
    <source>
        <dbReference type="SAM" id="Phobius"/>
    </source>
</evidence>
<dbReference type="InterPro" id="IPR045242">
    <property type="entry name" value="Syntaxin"/>
</dbReference>
<dbReference type="Gene3D" id="1.20.58.70">
    <property type="match status" value="1"/>
</dbReference>
<dbReference type="AlphaFoldDB" id="A0A6B2LDM9"/>
<evidence type="ECO:0000256" key="4">
    <source>
        <dbReference type="ARBA" id="ARBA00022692"/>
    </source>
</evidence>
<evidence type="ECO:0000256" key="3">
    <source>
        <dbReference type="ARBA" id="ARBA00022448"/>
    </source>
</evidence>
<name>A0A6B2LDM9_9EUKA</name>
<evidence type="ECO:0000313" key="12">
    <source>
        <dbReference type="EMBL" id="NDV35065.1"/>
    </source>
</evidence>
<keyword evidence="5" id="KW-0653">Protein transport</keyword>
<evidence type="ECO:0000256" key="7">
    <source>
        <dbReference type="ARBA" id="ARBA00023034"/>
    </source>
</evidence>
<keyword evidence="9 10" id="KW-0472">Membrane</keyword>
<evidence type="ECO:0000256" key="2">
    <source>
        <dbReference type="ARBA" id="ARBA00009063"/>
    </source>
</evidence>
<comment type="subcellular location">
    <subcellularLocation>
        <location evidence="1">Golgi apparatus membrane</location>
        <topology evidence="1">Single-pass type IV membrane protein</topology>
    </subcellularLocation>
</comment>
<keyword evidence="6 10" id="KW-1133">Transmembrane helix</keyword>
<proteinExistence type="inferred from homology"/>